<comment type="caution">
    <text evidence="1">The sequence shown here is derived from an EMBL/GenBank/DDBJ whole genome shotgun (WGS) entry which is preliminary data.</text>
</comment>
<gene>
    <name evidence="1" type="ORF">PLXY2_LOCUS10438</name>
</gene>
<evidence type="ECO:0000313" key="1">
    <source>
        <dbReference type="EMBL" id="CAG9131766.1"/>
    </source>
</evidence>
<dbReference type="InterPro" id="IPR008614">
    <property type="entry name" value="FIBP"/>
</dbReference>
<sequence length="357" mass="41768">MYTEVDVFVSNYTLIDPEIYQLWIEGCSSSEAVSTLQQRNIANKTPAAVDLIASDVLDHYRTFALLERLLTVPTKLSEQLIFQIDESTKQMLIEKYYQLDDAVIRELLGRKLSSRHRKDLDEVSERSGAPLRCCRRQFDNVRRVFKTAEDMPGSLVANIRTAFLLSEPLAKRYGAVVFIACMRFETAKRKLAYLSFNDFFHCAQAIMLNWTYSCTGPEYYDTEMDREFLLELRELRILLDKEKEHKHLVCMRLKPKILEKSYQELELNFRLYTRALIGLAVNLHRGRELRSLFIDLLERCVEPLRLGGWARTDLAHFLAAYQHAAPTMDVLREADLKQVWERYMRVISQCLLTMYHA</sequence>
<dbReference type="EMBL" id="CAJHNJ030000046">
    <property type="protein sequence ID" value="CAG9131766.1"/>
    <property type="molecule type" value="Genomic_DNA"/>
</dbReference>
<reference evidence="1" key="1">
    <citation type="submission" date="2020-11" db="EMBL/GenBank/DDBJ databases">
        <authorList>
            <person name="Whiteford S."/>
        </authorList>
    </citation>
    <scope>NUCLEOTIDE SEQUENCE</scope>
</reference>
<dbReference type="Proteomes" id="UP000653454">
    <property type="component" value="Unassembled WGS sequence"/>
</dbReference>
<proteinExistence type="predicted"/>
<name>A0A8S4FTT1_PLUXY</name>
<dbReference type="PANTHER" id="PTHR13223:SF2">
    <property type="entry name" value="ACIDIC FIBROBLAST GROWTH FACTOR INTRACELLULAR-BINDING PROTEIN"/>
    <property type="match status" value="1"/>
</dbReference>
<dbReference type="Pfam" id="PF05427">
    <property type="entry name" value="FIBP"/>
    <property type="match status" value="1"/>
</dbReference>
<dbReference type="GO" id="GO:0005634">
    <property type="term" value="C:nucleus"/>
    <property type="evidence" value="ECO:0007669"/>
    <property type="project" value="TreeGrafter"/>
</dbReference>
<dbReference type="PANTHER" id="PTHR13223">
    <property type="entry name" value="ACIDIC FIBROBLAST GROWTH FACTOR INTRACELLULAR BINDING PROTEIN"/>
    <property type="match status" value="1"/>
</dbReference>
<dbReference type="AlphaFoldDB" id="A0A8S4FTT1"/>
<protein>
    <submittedName>
        <fullName evidence="1">(diamondback moth) hypothetical protein</fullName>
    </submittedName>
</protein>
<organism evidence="1 2">
    <name type="scientific">Plutella xylostella</name>
    <name type="common">Diamondback moth</name>
    <name type="synonym">Plutella maculipennis</name>
    <dbReference type="NCBI Taxonomy" id="51655"/>
    <lineage>
        <taxon>Eukaryota</taxon>
        <taxon>Metazoa</taxon>
        <taxon>Ecdysozoa</taxon>
        <taxon>Arthropoda</taxon>
        <taxon>Hexapoda</taxon>
        <taxon>Insecta</taxon>
        <taxon>Pterygota</taxon>
        <taxon>Neoptera</taxon>
        <taxon>Endopterygota</taxon>
        <taxon>Lepidoptera</taxon>
        <taxon>Glossata</taxon>
        <taxon>Ditrysia</taxon>
        <taxon>Yponomeutoidea</taxon>
        <taxon>Plutellidae</taxon>
        <taxon>Plutella</taxon>
    </lineage>
</organism>
<dbReference type="OrthoDB" id="16955at2759"/>
<accession>A0A8S4FTT1</accession>
<evidence type="ECO:0000313" key="2">
    <source>
        <dbReference type="Proteomes" id="UP000653454"/>
    </source>
</evidence>
<keyword evidence="2" id="KW-1185">Reference proteome</keyword>